<evidence type="ECO:0000259" key="2">
    <source>
        <dbReference type="Pfam" id="PF07786"/>
    </source>
</evidence>
<keyword evidence="1" id="KW-0472">Membrane</keyword>
<keyword evidence="3" id="KW-0808">Transferase</keyword>
<dbReference type="EMBL" id="CP123584">
    <property type="protein sequence ID" value="WZK87299.1"/>
    <property type="molecule type" value="Genomic_DNA"/>
</dbReference>
<dbReference type="Proteomes" id="UP001623232">
    <property type="component" value="Chromosome"/>
</dbReference>
<dbReference type="RefSeq" id="WP_406644535.1">
    <property type="nucleotide sequence ID" value="NZ_CP123584.1"/>
</dbReference>
<feature type="transmembrane region" description="Helical" evidence="1">
    <location>
        <begin position="12"/>
        <end position="32"/>
    </location>
</feature>
<feature type="transmembrane region" description="Helical" evidence="1">
    <location>
        <begin position="175"/>
        <end position="195"/>
    </location>
</feature>
<protein>
    <submittedName>
        <fullName evidence="3">Heparan-alpha-glucosaminide N-acetyltransferase</fullName>
        <ecNumber evidence="3">2.3.1.78</ecNumber>
    </submittedName>
</protein>
<feature type="domain" description="Heparan-alpha-glucosaminide N-acetyltransferase catalytic" evidence="2">
    <location>
        <begin position="11"/>
        <end position="229"/>
    </location>
</feature>
<gene>
    <name evidence="3" type="ORF">QEZ52_11725</name>
</gene>
<feature type="transmembrane region" description="Helical" evidence="1">
    <location>
        <begin position="87"/>
        <end position="105"/>
    </location>
</feature>
<accession>A0ABZ2XR20</accession>
<reference evidence="3 4" key="1">
    <citation type="submission" date="2023-04" db="EMBL/GenBank/DDBJ databases">
        <title>Complete genome sequence of Alisedimentitalea scapharcae.</title>
        <authorList>
            <person name="Rong J.-C."/>
            <person name="Yi M.-L."/>
            <person name="Zhao Q."/>
        </authorList>
    </citation>
    <scope>NUCLEOTIDE SEQUENCE [LARGE SCALE GENOMIC DNA]</scope>
    <source>
        <strain evidence="3 4">KCTC 42119</strain>
    </source>
</reference>
<evidence type="ECO:0000313" key="4">
    <source>
        <dbReference type="Proteomes" id="UP001623232"/>
    </source>
</evidence>
<keyword evidence="1" id="KW-1133">Transmembrane helix</keyword>
<keyword evidence="4" id="KW-1185">Reference proteome</keyword>
<proteinExistence type="predicted"/>
<keyword evidence="1" id="KW-0812">Transmembrane</keyword>
<evidence type="ECO:0000256" key="1">
    <source>
        <dbReference type="SAM" id="Phobius"/>
    </source>
</evidence>
<dbReference type="GO" id="GO:0015019">
    <property type="term" value="F:heparan-alpha-glucosaminide N-acetyltransferase activity"/>
    <property type="evidence" value="ECO:0007669"/>
    <property type="project" value="UniProtKB-EC"/>
</dbReference>
<keyword evidence="3" id="KW-0012">Acyltransferase</keyword>
<organism evidence="3 4">
    <name type="scientific">Aliisedimentitalea scapharcae</name>
    <dbReference type="NCBI Taxonomy" id="1524259"/>
    <lineage>
        <taxon>Bacteria</taxon>
        <taxon>Pseudomonadati</taxon>
        <taxon>Pseudomonadota</taxon>
        <taxon>Alphaproteobacteria</taxon>
        <taxon>Rhodobacterales</taxon>
        <taxon>Roseobacteraceae</taxon>
        <taxon>Aliisedimentitalea</taxon>
    </lineage>
</organism>
<name>A0ABZ2XR20_9RHOB</name>
<evidence type="ECO:0000313" key="3">
    <source>
        <dbReference type="EMBL" id="WZK87299.1"/>
    </source>
</evidence>
<dbReference type="Pfam" id="PF07786">
    <property type="entry name" value="HGSNAT_cat"/>
    <property type="match status" value="1"/>
</dbReference>
<feature type="transmembrane region" description="Helical" evidence="1">
    <location>
        <begin position="52"/>
        <end position="75"/>
    </location>
</feature>
<dbReference type="EC" id="2.3.1.78" evidence="3"/>
<sequence>MFTGSEIRENRLLFLDVARTIALFGMIVFHFFRDLEVFGMIAQGTTLNSGWAIFARAVAGSFLFLSGVSLVLAHARGFCGKAWLRRVVLISGAACLVTLATYAAFPSQYVFFGILHALAVASLLGVPFLFAPGWVSLSGAALILIAFETIGRAVFASPWMAWTGLGMEVRASLDFIPIVPWIAPFLLGIAAAKIADPKGLEPKWPGRFPAQALAWPGRHSLAVYLLHQPILLAIIGAAAKAVK</sequence>
<feature type="transmembrane region" description="Helical" evidence="1">
    <location>
        <begin position="111"/>
        <end position="130"/>
    </location>
</feature>
<feature type="transmembrane region" description="Helical" evidence="1">
    <location>
        <begin position="137"/>
        <end position="155"/>
    </location>
</feature>
<dbReference type="InterPro" id="IPR012429">
    <property type="entry name" value="HGSNAT_cat"/>
</dbReference>